<reference evidence="3" key="1">
    <citation type="submission" date="2025-08" db="UniProtKB">
        <authorList>
            <consortium name="RefSeq"/>
        </authorList>
    </citation>
    <scope>IDENTIFICATION</scope>
    <source>
        <tissue evidence="3">Whole sample</tissue>
    </source>
</reference>
<gene>
    <name evidence="3" type="primary">LOC111104429</name>
</gene>
<dbReference type="GeneID" id="111104429"/>
<sequence>MRPGLKRRRLTVVSAIICVMLLAYMCKISIRDYMQSNVDAESSFDIGNLKNVGRNGRQNRQTRNFAEIRDSDTSGPSGSDELGARIRGTIFETYDSDDLNTDAELFPVTSGNWVEEMDDLFQKAPFQNIDKDPFVRQNNSDSECDDFYPSFKENLNKVLHYDFNVSNNYLELLNLHPAGVRNLTSVDMDSAFPVLATAASSNHFLEIQGLIRDYHQKLLPIYPDMKLIFFDIGLTAYQLKLMKAYCKCEVRKFPFHIFPEHIENLGGYGWKPLLVQLLLMEFDFVMWTDASVRFDGRPFDKLIQDVKEIGVQVVPGWGSIAVRTNPRTFAAIGEQMCMFDYPEMEATWMAFKRTEFTLTAVMKPWVSCALQYGCMNFAKSKQYLKCPRGKKQRLGSCHRFDQSVIGIILTRLFNYKSHLCQFIVNGIGSIKRGEFVRYFPRM</sequence>
<name>A0A8B8ATT1_CRAVI</name>
<evidence type="ECO:0000256" key="1">
    <source>
        <dbReference type="SAM" id="MobiDB-lite"/>
    </source>
</evidence>
<dbReference type="RefSeq" id="XP_022294078.1">
    <property type="nucleotide sequence ID" value="XM_022438370.1"/>
</dbReference>
<organism evidence="2 3">
    <name type="scientific">Crassostrea virginica</name>
    <name type="common">Eastern oyster</name>
    <dbReference type="NCBI Taxonomy" id="6565"/>
    <lineage>
        <taxon>Eukaryota</taxon>
        <taxon>Metazoa</taxon>
        <taxon>Spiralia</taxon>
        <taxon>Lophotrochozoa</taxon>
        <taxon>Mollusca</taxon>
        <taxon>Bivalvia</taxon>
        <taxon>Autobranchia</taxon>
        <taxon>Pteriomorphia</taxon>
        <taxon>Ostreida</taxon>
        <taxon>Ostreoidea</taxon>
        <taxon>Ostreidae</taxon>
        <taxon>Crassostrea</taxon>
    </lineage>
</organism>
<keyword evidence="2" id="KW-1185">Reference proteome</keyword>
<proteinExistence type="predicted"/>
<dbReference type="Proteomes" id="UP000694844">
    <property type="component" value="Chromosome 7"/>
</dbReference>
<dbReference type="PANTHER" id="PTHR31389">
    <property type="entry name" value="LD39211P"/>
    <property type="match status" value="1"/>
</dbReference>
<dbReference type="PANTHER" id="PTHR31389:SF4">
    <property type="entry name" value="LD39211P"/>
    <property type="match status" value="1"/>
</dbReference>
<dbReference type="AlphaFoldDB" id="A0A8B8ATT1"/>
<dbReference type="InterPro" id="IPR012444">
    <property type="entry name" value="DUF1647"/>
</dbReference>
<dbReference type="OrthoDB" id="5954868at2759"/>
<evidence type="ECO:0000313" key="2">
    <source>
        <dbReference type="Proteomes" id="UP000694844"/>
    </source>
</evidence>
<dbReference type="Pfam" id="PF07801">
    <property type="entry name" value="DUF1647"/>
    <property type="match status" value="1"/>
</dbReference>
<dbReference type="KEGG" id="cvn:111104429"/>
<feature type="compositionally biased region" description="Low complexity" evidence="1">
    <location>
        <begin position="51"/>
        <end position="64"/>
    </location>
</feature>
<protein>
    <submittedName>
        <fullName evidence="3">Uncharacterized protein LOC111104429</fullName>
    </submittedName>
</protein>
<evidence type="ECO:0000313" key="3">
    <source>
        <dbReference type="RefSeq" id="XP_022294078.1"/>
    </source>
</evidence>
<feature type="region of interest" description="Disordered" evidence="1">
    <location>
        <begin position="49"/>
        <end position="83"/>
    </location>
</feature>
<accession>A0A8B8ATT1</accession>